<organism evidence="2 4">
    <name type="scientific">Coptotermes formosanus</name>
    <name type="common">Formosan subterranean termite</name>
    <dbReference type="NCBI Taxonomy" id="36987"/>
    <lineage>
        <taxon>Eukaryota</taxon>
        <taxon>Metazoa</taxon>
        <taxon>Ecdysozoa</taxon>
        <taxon>Arthropoda</taxon>
        <taxon>Hexapoda</taxon>
        <taxon>Insecta</taxon>
        <taxon>Pterygota</taxon>
        <taxon>Neoptera</taxon>
        <taxon>Polyneoptera</taxon>
        <taxon>Dictyoptera</taxon>
        <taxon>Blattodea</taxon>
        <taxon>Blattoidea</taxon>
        <taxon>Termitoidae</taxon>
        <taxon>Rhinotermitidae</taxon>
        <taxon>Coptotermes</taxon>
    </lineage>
</organism>
<dbReference type="EMBL" id="BLKM01003535">
    <property type="protein sequence ID" value="GFG29030.1"/>
    <property type="molecule type" value="Genomic_DNA"/>
</dbReference>
<evidence type="ECO:0000313" key="2">
    <source>
        <dbReference type="EMBL" id="GFG29030.1"/>
    </source>
</evidence>
<sequence>MSLLSLVYEIHATVFRVQGTSARSQPSIDLLLHPPFSAALCEILHGGRQRGTGGRKGPSRGYTHPFQSSSNITQPLQTQWLPHLPCATDGRCSQKTDLLLHQTLS</sequence>
<proteinExistence type="predicted"/>
<protein>
    <submittedName>
        <fullName evidence="2">Uncharacterized protein</fullName>
    </submittedName>
</protein>
<feature type="region of interest" description="Disordered" evidence="1">
    <location>
        <begin position="47"/>
        <end position="70"/>
    </location>
</feature>
<dbReference type="AlphaFoldDB" id="A0A6L2PC57"/>
<comment type="caution">
    <text evidence="2">The sequence shown here is derived from an EMBL/GenBank/DDBJ whole genome shotgun (WGS) entry which is preliminary data.</text>
</comment>
<keyword evidence="4" id="KW-1185">Reference proteome</keyword>
<name>A0A6L2PC57_COPFO</name>
<dbReference type="Proteomes" id="UP000502823">
    <property type="component" value="Unassembled WGS sequence"/>
</dbReference>
<evidence type="ECO:0000313" key="4">
    <source>
        <dbReference type="Proteomes" id="UP000502823"/>
    </source>
</evidence>
<evidence type="ECO:0000313" key="3">
    <source>
        <dbReference type="EMBL" id="GFG34075.1"/>
    </source>
</evidence>
<reference evidence="4" key="2">
    <citation type="submission" date="2020-01" db="EMBL/GenBank/DDBJ databases">
        <title>Draft genome sequence of the Termite Coptotermes fromosanus.</title>
        <authorList>
            <person name="Itakura S."/>
            <person name="Yosikawa Y."/>
            <person name="Umezawa K."/>
        </authorList>
    </citation>
    <scope>NUCLEOTIDE SEQUENCE [LARGE SCALE GENOMIC DNA]</scope>
</reference>
<evidence type="ECO:0000256" key="1">
    <source>
        <dbReference type="SAM" id="MobiDB-lite"/>
    </source>
</evidence>
<dbReference type="EMBL" id="BLKM01008559">
    <property type="protein sequence ID" value="GFG34075.1"/>
    <property type="molecule type" value="Genomic_DNA"/>
</dbReference>
<accession>A0A6L2PC57</accession>
<gene>
    <name evidence="3" type="ORF">Cfor_04255</name>
    <name evidence="2" type="ORF">Cfor_12297</name>
</gene>
<dbReference type="InParanoid" id="A0A6L2PC57"/>
<reference evidence="2" key="1">
    <citation type="journal article" date="2020" name="J. Asia-Pac. Entomol.">
        <title>Draft genome sequence of the termite, Coptotermes formosanus: Genetic insights into the pyruvate dehydrogenase complex of the termite.</title>
        <authorList>
            <person name="Itakura S."/>
            <person name="Yosikawa Y."/>
            <person name="Togami Y."/>
            <person name="Umezawa K."/>
        </authorList>
    </citation>
    <scope>NUCLEOTIDE SEQUENCE</scope>
    <source>
        <tissue evidence="2">Head</tissue>
    </source>
</reference>